<protein>
    <submittedName>
        <fullName evidence="3">VioB - polyketide synthase</fullName>
    </submittedName>
</protein>
<feature type="domain" description="Iminophenyl-pyruvate dimer synthase" evidence="2">
    <location>
        <begin position="684"/>
        <end position="922"/>
    </location>
</feature>
<sequence>MSIFDLPRLHFAGTAVTRLPTGPRGGLYDLARHRALTADGRPFPLDRPPREYHEHLDRLGRRFEPDGRVTPEGRFSTVKGWNFGGNGHFWVDARITAWERAPGETDTSDPVVGRHVDMWGHYNDYLSTTYNRARVLDIDPASRWTTTLMVGRFGFGRKGRSHEVGYLATGDVTGLQPPRRQNSRYVLDPGDHPLADEFARSVVHQFAVPSAHGLTWADETEASDAARLLRERVAEGEFAGLVVRFALTNMATPRAHDAPDVWQLRGTLAPWRREEERTCPAGRPLTARGPRRAGTATPLHNAAVHVTDAHTTVDLVTAVPVRHRGAEPGPGPLHPLGPRLDVGDLELRTRDSGRLVARVPARAYLAGADLTGGLVTVPTHSSPAAEPLVLVGTLPDQRPRVLLAEEETVVLVDDSALFLDPAEPSGDAAEVALRAYRLGLPAAGVTLRVTQFFNPRALPGHPVAEAEGARCGDVRIVDVRPGAARKDGDDSGWAASCTLTTDADGRGSFAVRHASAGATRLLVLPDGDEPPCDAAEPGSAVRAYDNDDRLGYWPAVCAVDVRALPDTRRLDDIPRDQVTFEVLYREVYAPYELLHSFMKDEIFSLADRSRVATYARLIWLMCDPANKDKTYYMPPTRDMTGPQTRLLLAYLRQDEADRRPPPRTVPRRVRDGALTTRAQLHEALREAATAELAVMLQYLYAGWSIPLYGAGRELVRRGEWSPRRLRLACGDGGETLSNGIRGTLMGVAREEMTHFLVINNIITAMGLPFHMPRIDFGTLNSRLRMPLDMSLEAFGPGSVQRFIALEQPHDVSAGLADDTVREREDGRPYPYQSLSDLYAAIREGIATVPDLFVVERGRGGGEHHLFMRRSVDAAHPDYQLEVDDVASALFAVDFVTEHGEGNVLSGAAPEEESHYDTFLRIAELLAAEHHGERHGDGSPRRRRPPWSPAYPVLRNPSLHAGNPACDQVTAPGARAALVAFNDAYFLMNQLIVQHFGVAADSSLRRSRLMNAAIDVMTGMMRPLAEHLVTLPSGRPGRTAGPSFELAEQPAPIPRADVAARVFSRRFAELAEACAMLPGLPERVPELMRSYADHFGKGGH</sequence>
<evidence type="ECO:0000313" key="4">
    <source>
        <dbReference type="Proteomes" id="UP000596130"/>
    </source>
</evidence>
<dbReference type="Proteomes" id="UP000596130">
    <property type="component" value="Chromosome"/>
</dbReference>
<evidence type="ECO:0000256" key="1">
    <source>
        <dbReference type="SAM" id="MobiDB-lite"/>
    </source>
</evidence>
<feature type="compositionally biased region" description="Basic and acidic residues" evidence="1">
    <location>
        <begin position="930"/>
        <end position="939"/>
    </location>
</feature>
<reference evidence="3 4" key="1">
    <citation type="submission" date="2020-12" db="EMBL/GenBank/DDBJ databases">
        <title>Identification and biosynthesis of polyene macrolides produced by Streptomyces alfalfae Men-myco-93-63.</title>
        <authorList>
            <person name="Liu D."/>
            <person name="Li Y."/>
            <person name="Liu L."/>
            <person name="Han X."/>
            <person name="Shen F."/>
        </authorList>
    </citation>
    <scope>NUCLEOTIDE SEQUENCE [LARGE SCALE GENOMIC DNA]</scope>
    <source>
        <strain evidence="3 4">Men-myco-93-63</strain>
    </source>
</reference>
<name>A0A7T4PCD2_9ACTN</name>
<dbReference type="EMBL" id="CP065959">
    <property type="protein sequence ID" value="QQC87567.1"/>
    <property type="molecule type" value="Genomic_DNA"/>
</dbReference>
<dbReference type="AlphaFoldDB" id="A0A7T4PCD2"/>
<gene>
    <name evidence="3" type="ORF">I8755_03455</name>
</gene>
<evidence type="ECO:0000259" key="2">
    <source>
        <dbReference type="Pfam" id="PF12902"/>
    </source>
</evidence>
<dbReference type="InterPro" id="IPR026820">
    <property type="entry name" value="VioB/RebD_dom"/>
</dbReference>
<dbReference type="Gene3D" id="1.20.1260.10">
    <property type="match status" value="1"/>
</dbReference>
<feature type="region of interest" description="Disordered" evidence="1">
    <location>
        <begin position="930"/>
        <end position="949"/>
    </location>
</feature>
<organism evidence="3 4">
    <name type="scientific">Streptomyces alfalfae</name>
    <dbReference type="NCBI Taxonomy" id="1642299"/>
    <lineage>
        <taxon>Bacteria</taxon>
        <taxon>Bacillati</taxon>
        <taxon>Actinomycetota</taxon>
        <taxon>Actinomycetes</taxon>
        <taxon>Kitasatosporales</taxon>
        <taxon>Streptomycetaceae</taxon>
        <taxon>Streptomyces</taxon>
    </lineage>
</organism>
<proteinExistence type="predicted"/>
<dbReference type="InterPro" id="IPR012347">
    <property type="entry name" value="Ferritin-like"/>
</dbReference>
<dbReference type="RefSeq" id="WP_198501714.1">
    <property type="nucleotide sequence ID" value="NZ_CP065959.1"/>
</dbReference>
<accession>A0A7T4PCD2</accession>
<dbReference type="Pfam" id="PF12902">
    <property type="entry name" value="Ferritin-like"/>
    <property type="match status" value="1"/>
</dbReference>
<evidence type="ECO:0000313" key="3">
    <source>
        <dbReference type="EMBL" id="QQC87567.1"/>
    </source>
</evidence>